<gene>
    <name evidence="1" type="ORF">ESP51_14115</name>
</gene>
<reference evidence="1 2" key="1">
    <citation type="submission" date="2019-01" db="EMBL/GenBank/DDBJ databases">
        <title>Agromyces.</title>
        <authorList>
            <person name="Li J."/>
        </authorList>
    </citation>
    <scope>NUCLEOTIDE SEQUENCE [LARGE SCALE GENOMIC DNA]</scope>
    <source>
        <strain evidence="1 2">DSM 15934</strain>
    </source>
</reference>
<dbReference type="RefSeq" id="WP_129521538.1">
    <property type="nucleotide sequence ID" value="NZ_SDPN01000029.1"/>
</dbReference>
<name>A0A4Q2KUQ1_9MICO</name>
<proteinExistence type="predicted"/>
<accession>A0A4Q2KUQ1</accession>
<protein>
    <submittedName>
        <fullName evidence="1">Uncharacterized protein</fullName>
    </submittedName>
</protein>
<dbReference type="EMBL" id="SDPN01000029">
    <property type="protein sequence ID" value="RXZ68300.1"/>
    <property type="molecule type" value="Genomic_DNA"/>
</dbReference>
<dbReference type="Proteomes" id="UP000293865">
    <property type="component" value="Unassembled WGS sequence"/>
</dbReference>
<evidence type="ECO:0000313" key="2">
    <source>
        <dbReference type="Proteomes" id="UP000293865"/>
    </source>
</evidence>
<comment type="caution">
    <text evidence="1">The sequence shown here is derived from an EMBL/GenBank/DDBJ whole genome shotgun (WGS) entry which is preliminary data.</text>
</comment>
<keyword evidence="2" id="KW-1185">Reference proteome</keyword>
<evidence type="ECO:0000313" key="1">
    <source>
        <dbReference type="EMBL" id="RXZ68300.1"/>
    </source>
</evidence>
<dbReference type="OrthoDB" id="5145682at2"/>
<organism evidence="1 2">
    <name type="scientific">Agromyces albus</name>
    <dbReference type="NCBI Taxonomy" id="205332"/>
    <lineage>
        <taxon>Bacteria</taxon>
        <taxon>Bacillati</taxon>
        <taxon>Actinomycetota</taxon>
        <taxon>Actinomycetes</taxon>
        <taxon>Micrococcales</taxon>
        <taxon>Microbacteriaceae</taxon>
        <taxon>Agromyces</taxon>
    </lineage>
</organism>
<dbReference type="AlphaFoldDB" id="A0A4Q2KUQ1"/>
<sequence length="1067" mass="119722">MNVDEWNTAIFREAVQKPGRPGDPLYLYVDEDTLAAATGNVLSPSEAVHDFCRAFNVLRPSLQFQRAAHRALLWERDGMEGEPPFVYALAMTVLAVAMPAIGHSSNVYARQRQLLGLADVTDGIPPGYADHVPIMWGLWNTWLTAEGAAYGAPTAYPGAKSYQGWARSQSFIRSVDKEDVLAYFETVDPARTPTEAELLDGIREWLQSQAQLNPRLRGRLEDPELSDEFRAFLGSAWETWSRDQGIVRRHLELAARLFWSDEDRRFDLIVDPIDARPLVGREYALLDGTTESLPSLERPFYLTPESANVLDWLGEPIYGWSLSEGIVVNRFETDAVLLQSQPYFGWIEPRDFEPGRRSMVVYRESLRDEIEKLGIRGGESLELIPGWVVLRDAVLDEADSDDLRSTFGLAGAKSRLRSSRLIGGLPLEKGHIFLEQGEPDVLIDDPISVRKVSVDGRDVTESLELVPATGATVRNDESSITEFQSRLRIVELYLDPGRHSVSIERITGAIHRHEFESVPPRLLKGRPEGDLEASAFEWSGATQNPPPSDCRSLPVVDDAAFLASEDGEIVKSIRMDQGLPDWLAEVGVPTHMAGTRLLELAEVDSPNGKPAVVITRSRHSPHDTWRVTVLCHPAAERTSQFRLAPLEPGSHISAFLGVGDDQILADESINLRHLRQGIWNHHFREPERWGRPTVTRKQPVPGRQRSNSRTFVVGRAGGNPYNDLLEWLSERPSGRVSVKRASEAFTWLWERYSLQNEPDFAEVARDLESLGHARVDRKRQQLWIVPTVMHALPNASAFRVLAGARSELLIEALESGEAEWVTEPTIDKLLMDMIVQLVSPRSHGDPIAPDTIFVRRATVTQQEVDAIRELGIEPMGIVGPAFLMTEPDLPSILDNATSLALDPRAQVSIWIPGGNRTNAFGRWRTSQQHESLAYAFVKIVQGRHRLYAGWTKERGYLELGWAAGRWWHEGLTGSQRPPVLFRAADSRLLIAEEMPLTRTLRRALVAHSGLLPRRGRIRPDGARYMVFENMPAESARRVARILGQHSIDETRLSQPLIFDDLQGRTQE</sequence>